<dbReference type="OrthoDB" id="9808272at2"/>
<dbReference type="PANTHER" id="PTHR30258">
    <property type="entry name" value="TYPE II SECRETION SYSTEM PROTEIN GSPE-RELATED"/>
    <property type="match status" value="1"/>
</dbReference>
<dbReference type="STRING" id="29563.SAMN02983006_00108"/>
<reference evidence="6 7" key="1">
    <citation type="submission" date="2016-10" db="EMBL/GenBank/DDBJ databases">
        <authorList>
            <person name="de Groot N.N."/>
        </authorList>
    </citation>
    <scope>NUCLEOTIDE SEQUENCE [LARGE SCALE GENOMIC DNA]</scope>
    <source>
        <strain evidence="6 7">ATCC 51327</strain>
    </source>
</reference>
<evidence type="ECO:0000256" key="4">
    <source>
        <dbReference type="SAM" id="Coils"/>
    </source>
</evidence>
<keyword evidence="3" id="KW-0067">ATP-binding</keyword>
<keyword evidence="4" id="KW-0175">Coiled coil</keyword>
<dbReference type="AlphaFoldDB" id="A0A1I4ER33"/>
<evidence type="ECO:0000313" key="7">
    <source>
        <dbReference type="Proteomes" id="UP000199006"/>
    </source>
</evidence>
<feature type="coiled-coil region" evidence="4">
    <location>
        <begin position="160"/>
        <end position="187"/>
    </location>
</feature>
<accession>A0A1I4ER33</accession>
<dbReference type="PROSITE" id="PS00662">
    <property type="entry name" value="T2SP_E"/>
    <property type="match status" value="1"/>
</dbReference>
<proteinExistence type="inferred from homology"/>
<dbReference type="CDD" id="cd01129">
    <property type="entry name" value="PulE-GspE-like"/>
    <property type="match status" value="1"/>
</dbReference>
<dbReference type="GO" id="GO:0005886">
    <property type="term" value="C:plasma membrane"/>
    <property type="evidence" value="ECO:0007669"/>
    <property type="project" value="TreeGrafter"/>
</dbReference>
<evidence type="ECO:0000256" key="1">
    <source>
        <dbReference type="ARBA" id="ARBA00006611"/>
    </source>
</evidence>
<dbReference type="GO" id="GO:0016887">
    <property type="term" value="F:ATP hydrolysis activity"/>
    <property type="evidence" value="ECO:0007669"/>
    <property type="project" value="TreeGrafter"/>
</dbReference>
<dbReference type="GO" id="GO:0005524">
    <property type="term" value="F:ATP binding"/>
    <property type="evidence" value="ECO:0007669"/>
    <property type="project" value="UniProtKB-KW"/>
</dbReference>
<organism evidence="6 7">
    <name type="scientific">Halanaerobium salsuginis</name>
    <dbReference type="NCBI Taxonomy" id="29563"/>
    <lineage>
        <taxon>Bacteria</taxon>
        <taxon>Bacillati</taxon>
        <taxon>Bacillota</taxon>
        <taxon>Clostridia</taxon>
        <taxon>Halanaerobiales</taxon>
        <taxon>Halanaerobiaceae</taxon>
        <taxon>Halanaerobium</taxon>
    </lineage>
</organism>
<dbReference type="Gene3D" id="3.30.300.160">
    <property type="entry name" value="Type II secretion system, protein E, N-terminal domain"/>
    <property type="match status" value="1"/>
</dbReference>
<dbReference type="InterPro" id="IPR037257">
    <property type="entry name" value="T2SS_E_N_sf"/>
</dbReference>
<dbReference type="EMBL" id="FOTI01000001">
    <property type="protein sequence ID" value="SFL08198.1"/>
    <property type="molecule type" value="Genomic_DNA"/>
</dbReference>
<dbReference type="Gene3D" id="1.10.40.70">
    <property type="match status" value="1"/>
</dbReference>
<evidence type="ECO:0000256" key="3">
    <source>
        <dbReference type="ARBA" id="ARBA00022840"/>
    </source>
</evidence>
<evidence type="ECO:0000259" key="5">
    <source>
        <dbReference type="PROSITE" id="PS00662"/>
    </source>
</evidence>
<dbReference type="SUPFAM" id="SSF52540">
    <property type="entry name" value="P-loop containing nucleoside triphosphate hydrolases"/>
    <property type="match status" value="1"/>
</dbReference>
<keyword evidence="2" id="KW-0547">Nucleotide-binding</keyword>
<dbReference type="Proteomes" id="UP000199006">
    <property type="component" value="Unassembled WGS sequence"/>
</dbReference>
<dbReference type="FunFam" id="3.40.50.300:FF:000398">
    <property type="entry name" value="Type IV pilus assembly ATPase PilB"/>
    <property type="match status" value="1"/>
</dbReference>
<dbReference type="Pfam" id="PF05157">
    <property type="entry name" value="MshEN"/>
    <property type="match status" value="1"/>
</dbReference>
<dbReference type="SMART" id="SM00382">
    <property type="entry name" value="AAA"/>
    <property type="match status" value="1"/>
</dbReference>
<name>A0A1I4ER33_9FIRM</name>
<sequence length="567" mass="63789">MAPKKRKRLGELLVDHQYITKKQLTDALNVSQKSSKKLGEILVELGYVKERDLIEVLEFQRGIPHADLDKYFYDPSLSDTIPENIARRYLAFPLEKNEDGQLKVVMADPTDIVAIDDLEMLTNYQIKPLYGAPTKIRKALDNLYGSDNLDVADIFDDLKLNELELNADNQKSEAELQEEELREMLDEAPIIKLANYIISNAYHKKASDIHIEPEENSIRIRYRIDGVLQTEMRAPKNSHRALVSRIKIIADLDITESRVPQDGRIKMVFQGEKLDLRVSTLPTIRGEKVVIRLLTQDTNLLELNNLGLSAENETKFENLIKKSNGIVLLTGPTGSGKTTTLFAALNKLNRAEVNLITIEDPVEYQLDGVYQVQAQPKAGLTFARTLRSILRQDPDIIMVGEMRDEETAEIAVRAALTGHLVFSTLHTNDAVSSLTRLIDMGLAPYLVAAAINGVVAQRLLRKLCPHCKEKRDLSPEDNYYSGAKDLQAAYFAVGCPDCNNTGYQGRIAIQEIFVLDNKIKEMIVNNQSKEQIEAYARQQGMLSLKEDGLKKVASGETDLAELQRIIF</sequence>
<dbReference type="InterPro" id="IPR027417">
    <property type="entry name" value="P-loop_NTPase"/>
</dbReference>
<dbReference type="FunFam" id="3.30.450.90:FF:000001">
    <property type="entry name" value="Type II secretion system ATPase GspE"/>
    <property type="match status" value="1"/>
</dbReference>
<dbReference type="InterPro" id="IPR003593">
    <property type="entry name" value="AAA+_ATPase"/>
</dbReference>
<keyword evidence="7" id="KW-1185">Reference proteome</keyword>
<feature type="domain" description="Bacterial type II secretion system protein E" evidence="5">
    <location>
        <begin position="390"/>
        <end position="404"/>
    </location>
</feature>
<dbReference type="InterPro" id="IPR007831">
    <property type="entry name" value="T2SS_GspE_N"/>
</dbReference>
<gene>
    <name evidence="6" type="ORF">SAMN02983006_00108</name>
</gene>
<comment type="similarity">
    <text evidence="1">Belongs to the GSP E family.</text>
</comment>
<dbReference type="Gene3D" id="3.40.50.300">
    <property type="entry name" value="P-loop containing nucleotide triphosphate hydrolases"/>
    <property type="match status" value="1"/>
</dbReference>
<protein>
    <submittedName>
        <fullName evidence="6">Type II secretion system protein E (GspE)</fullName>
    </submittedName>
</protein>
<evidence type="ECO:0000313" key="6">
    <source>
        <dbReference type="EMBL" id="SFL08198.1"/>
    </source>
</evidence>
<dbReference type="InterPro" id="IPR001482">
    <property type="entry name" value="T2SS/T4SS_dom"/>
</dbReference>
<dbReference type="PANTHER" id="PTHR30258:SF1">
    <property type="entry name" value="PROTEIN TRANSPORT PROTEIN HOFB HOMOLOG"/>
    <property type="match status" value="1"/>
</dbReference>
<dbReference type="Gene3D" id="3.30.450.90">
    <property type="match status" value="1"/>
</dbReference>
<dbReference type="SUPFAM" id="SSF160246">
    <property type="entry name" value="EspE N-terminal domain-like"/>
    <property type="match status" value="1"/>
</dbReference>
<evidence type="ECO:0000256" key="2">
    <source>
        <dbReference type="ARBA" id="ARBA00022741"/>
    </source>
</evidence>
<dbReference type="RefSeq" id="WP_089858008.1">
    <property type="nucleotide sequence ID" value="NZ_FOTI01000001.1"/>
</dbReference>
<dbReference type="Pfam" id="PF00437">
    <property type="entry name" value="T2SSE"/>
    <property type="match status" value="1"/>
</dbReference>